<dbReference type="Proteomes" id="UP000011116">
    <property type="component" value="Chromosome 6H"/>
</dbReference>
<evidence type="ECO:0000313" key="1">
    <source>
        <dbReference type="EnsemblPlants" id="HORVU.MOREX.r3.6HG0621830.1"/>
    </source>
</evidence>
<reference evidence="1" key="2">
    <citation type="submission" date="2020-10" db="EMBL/GenBank/DDBJ databases">
        <authorList>
            <person name="Scholz U."/>
            <person name="Mascher M."/>
            <person name="Fiebig A."/>
        </authorList>
    </citation>
    <scope>NUCLEOTIDE SEQUENCE [LARGE SCALE GENOMIC DNA]</scope>
    <source>
        <strain evidence="1">cv. Morex</strain>
    </source>
</reference>
<name>A0A8I6YW19_HORVV</name>
<organism evidence="1 2">
    <name type="scientific">Hordeum vulgare subsp. vulgare</name>
    <name type="common">Domesticated barley</name>
    <dbReference type="NCBI Taxonomy" id="112509"/>
    <lineage>
        <taxon>Eukaryota</taxon>
        <taxon>Viridiplantae</taxon>
        <taxon>Streptophyta</taxon>
        <taxon>Embryophyta</taxon>
        <taxon>Tracheophyta</taxon>
        <taxon>Spermatophyta</taxon>
        <taxon>Magnoliopsida</taxon>
        <taxon>Liliopsida</taxon>
        <taxon>Poales</taxon>
        <taxon>Poaceae</taxon>
        <taxon>BOP clade</taxon>
        <taxon>Pooideae</taxon>
        <taxon>Triticodae</taxon>
        <taxon>Triticeae</taxon>
        <taxon>Hordeinae</taxon>
        <taxon>Hordeum</taxon>
    </lineage>
</organism>
<accession>A0A8I6YW19</accession>
<reference evidence="1" key="3">
    <citation type="submission" date="2022-01" db="UniProtKB">
        <authorList>
            <consortium name="EnsemblPlants"/>
        </authorList>
    </citation>
    <scope>IDENTIFICATION</scope>
    <source>
        <strain evidence="1">subsp. vulgare</strain>
    </source>
</reference>
<dbReference type="OMA" id="PCIKEEN"/>
<dbReference type="Gramene" id="HORVU.MOREX.r3.6HG0621830.1">
    <property type="protein sequence ID" value="HORVU.MOREX.r3.6HG0621830.1"/>
    <property type="gene ID" value="HORVU.MOREX.r3.6HG0621830"/>
</dbReference>
<reference evidence="2" key="1">
    <citation type="journal article" date="2012" name="Nature">
        <title>A physical, genetic and functional sequence assembly of the barley genome.</title>
        <authorList>
            <consortium name="The International Barley Genome Sequencing Consortium"/>
            <person name="Mayer K.F."/>
            <person name="Waugh R."/>
            <person name="Brown J.W."/>
            <person name="Schulman A."/>
            <person name="Langridge P."/>
            <person name="Platzer M."/>
            <person name="Fincher G.B."/>
            <person name="Muehlbauer G.J."/>
            <person name="Sato K."/>
            <person name="Close T.J."/>
            <person name="Wise R.P."/>
            <person name="Stein N."/>
        </authorList>
    </citation>
    <scope>NUCLEOTIDE SEQUENCE [LARGE SCALE GENOMIC DNA]</scope>
    <source>
        <strain evidence="2">cv. Morex</strain>
    </source>
</reference>
<dbReference type="EnsemblPlants" id="HORVU.MOREX.r3.6HG0621830.1">
    <property type="protein sequence ID" value="HORVU.MOREX.r3.6HG0621830.1"/>
    <property type="gene ID" value="HORVU.MOREX.r3.6HG0621830"/>
</dbReference>
<protein>
    <submittedName>
        <fullName evidence="1">Uncharacterized protein</fullName>
    </submittedName>
</protein>
<sequence>MRRKPCIKEENLPSWFIVKEYIRATGRIYKTYYDAYNKQMYRSIGEVAKAFGLGGKNKPCPKPLDIRKEDGSCGSLPMVSYTIIPAIPDYVGKDIASDSINLEQEELKNTGDVASTMKGEEEKDNEEIGYAASNLKNEEEMAKKINTPWENAVSMEDEDVAEEVKSRDHA</sequence>
<dbReference type="Gramene" id="HORVU.MOREX.r2.6HG0515840.1">
    <property type="protein sequence ID" value="HORVU.MOREX.r2.6HG0515840.1"/>
    <property type="gene ID" value="HORVU.MOREX.r2.6HG0515840"/>
</dbReference>
<keyword evidence="2" id="KW-1185">Reference proteome</keyword>
<proteinExistence type="predicted"/>
<evidence type="ECO:0000313" key="2">
    <source>
        <dbReference type="Proteomes" id="UP000011116"/>
    </source>
</evidence>
<dbReference type="AlphaFoldDB" id="A0A8I6YW19"/>